<dbReference type="OrthoDB" id="26189at2"/>
<dbReference type="EMBL" id="CP002042">
    <property type="protein sequence ID" value="ADH64608.1"/>
    <property type="molecule type" value="Genomic_DNA"/>
</dbReference>
<sequence length="153" mass="15147">MKRVWIVLVAVLAISVASAQGRLFGEALGGELSLVPGFGLSLGVAAGAERLLGPLDVRGGITIGAAGGASSFGIFADLLYPIRASNLKVNLGGGIGLAAGGATAFGLRGIAGLEFPIESYFSVLTELQLGVSFAGGGSSVGLGIVVGPRVYFP</sequence>
<protein>
    <submittedName>
        <fullName evidence="2">Uncharacterized protein</fullName>
    </submittedName>
</protein>
<keyword evidence="1" id="KW-0812">Transmembrane</keyword>
<reference evidence="2 3" key="1">
    <citation type="journal article" date="2010" name="Stand. Genomic Sci.">
        <title>Complete genome sequence of Meiothermus silvanus type strain (VI-R2).</title>
        <authorList>
            <person name="Sikorski J."/>
            <person name="Tindall B.J."/>
            <person name="Lowry S."/>
            <person name="Lucas S."/>
            <person name="Nolan M."/>
            <person name="Copeland A."/>
            <person name="Glavina Del Rio T."/>
            <person name="Tice H."/>
            <person name="Cheng J.F."/>
            <person name="Han C."/>
            <person name="Pitluck S."/>
            <person name="Liolios K."/>
            <person name="Ivanova N."/>
            <person name="Mavromatis K."/>
            <person name="Mikhailova N."/>
            <person name="Pati A."/>
            <person name="Goodwin L."/>
            <person name="Chen A."/>
            <person name="Palaniappan K."/>
            <person name="Land M."/>
            <person name="Hauser L."/>
            <person name="Chang Y.J."/>
            <person name="Jeffries C.D."/>
            <person name="Rohde M."/>
            <person name="Goker M."/>
            <person name="Woyke T."/>
            <person name="Bristow J."/>
            <person name="Eisen J.A."/>
            <person name="Markowitz V."/>
            <person name="Hugenholtz P."/>
            <person name="Kyrpides N.C."/>
            <person name="Klenk H.P."/>
            <person name="Lapidus A."/>
        </authorList>
    </citation>
    <scope>NUCLEOTIDE SEQUENCE [LARGE SCALE GENOMIC DNA]</scope>
    <source>
        <strain evidence="3">ATCC 700542 / DSM 9946 / VI-R2</strain>
    </source>
</reference>
<name>D7BCB1_ALLS1</name>
<dbReference type="STRING" id="526227.Mesil_2763"/>
<dbReference type="RefSeq" id="WP_013159143.1">
    <property type="nucleotide sequence ID" value="NC_014212.1"/>
</dbReference>
<keyword evidence="1" id="KW-1133">Transmembrane helix</keyword>
<keyword evidence="3" id="KW-1185">Reference proteome</keyword>
<dbReference type="KEGG" id="msv:Mesil_2763"/>
<dbReference type="AlphaFoldDB" id="D7BCB1"/>
<evidence type="ECO:0000256" key="1">
    <source>
        <dbReference type="SAM" id="Phobius"/>
    </source>
</evidence>
<accession>D7BCB1</accession>
<dbReference type="Proteomes" id="UP000001916">
    <property type="component" value="Chromosome"/>
</dbReference>
<evidence type="ECO:0000313" key="3">
    <source>
        <dbReference type="Proteomes" id="UP000001916"/>
    </source>
</evidence>
<proteinExistence type="predicted"/>
<feature type="transmembrane region" description="Helical" evidence="1">
    <location>
        <begin position="131"/>
        <end position="152"/>
    </location>
</feature>
<feature type="transmembrane region" description="Helical" evidence="1">
    <location>
        <begin position="91"/>
        <end position="111"/>
    </location>
</feature>
<dbReference type="HOGENOM" id="CLU_1720152_0_0_0"/>
<evidence type="ECO:0000313" key="2">
    <source>
        <dbReference type="EMBL" id="ADH64608.1"/>
    </source>
</evidence>
<dbReference type="eggNOG" id="ENOG502ZNKS">
    <property type="taxonomic scope" value="Bacteria"/>
</dbReference>
<organism evidence="2 3">
    <name type="scientific">Allomeiothermus silvanus (strain ATCC 700542 / DSM 9946 / NBRC 106475 / NCIMB 13440 / VI-R2)</name>
    <name type="common">Thermus silvanus</name>
    <dbReference type="NCBI Taxonomy" id="526227"/>
    <lineage>
        <taxon>Bacteria</taxon>
        <taxon>Thermotogati</taxon>
        <taxon>Deinococcota</taxon>
        <taxon>Deinococci</taxon>
        <taxon>Thermales</taxon>
        <taxon>Thermaceae</taxon>
        <taxon>Allomeiothermus</taxon>
    </lineage>
</organism>
<gene>
    <name evidence="2" type="ordered locus">Mesil_2763</name>
</gene>
<feature type="transmembrane region" description="Helical" evidence="1">
    <location>
        <begin position="59"/>
        <end position="79"/>
    </location>
</feature>
<keyword evidence="1" id="KW-0472">Membrane</keyword>